<evidence type="ECO:0000313" key="3">
    <source>
        <dbReference type="Proteomes" id="UP000626109"/>
    </source>
</evidence>
<feature type="compositionally biased region" description="Low complexity" evidence="1">
    <location>
        <begin position="28"/>
        <end position="64"/>
    </location>
</feature>
<feature type="non-terminal residue" evidence="2">
    <location>
        <position position="85"/>
    </location>
</feature>
<name>A0A813LCZ2_POLGL</name>
<reference evidence="2" key="1">
    <citation type="submission" date="2021-02" db="EMBL/GenBank/DDBJ databases">
        <authorList>
            <person name="Dougan E. K."/>
            <person name="Rhodes N."/>
            <person name="Thang M."/>
            <person name="Chan C."/>
        </authorList>
    </citation>
    <scope>NUCLEOTIDE SEQUENCE</scope>
</reference>
<evidence type="ECO:0000313" key="2">
    <source>
        <dbReference type="EMBL" id="CAE8724450.1"/>
    </source>
</evidence>
<dbReference type="Proteomes" id="UP000626109">
    <property type="component" value="Unassembled WGS sequence"/>
</dbReference>
<feature type="non-terminal residue" evidence="2">
    <location>
        <position position="1"/>
    </location>
</feature>
<comment type="caution">
    <text evidence="2">The sequence shown here is derived from an EMBL/GenBank/DDBJ whole genome shotgun (WGS) entry which is preliminary data.</text>
</comment>
<proteinExistence type="predicted"/>
<feature type="compositionally biased region" description="Polar residues" evidence="1">
    <location>
        <begin position="18"/>
        <end position="27"/>
    </location>
</feature>
<dbReference type="EMBL" id="CAJNNW010034888">
    <property type="protein sequence ID" value="CAE8724450.1"/>
    <property type="molecule type" value="Genomic_DNA"/>
</dbReference>
<feature type="compositionally biased region" description="Polar residues" evidence="1">
    <location>
        <begin position="65"/>
        <end position="85"/>
    </location>
</feature>
<organism evidence="2 3">
    <name type="scientific">Polarella glacialis</name>
    <name type="common">Dinoflagellate</name>
    <dbReference type="NCBI Taxonomy" id="89957"/>
    <lineage>
        <taxon>Eukaryota</taxon>
        <taxon>Sar</taxon>
        <taxon>Alveolata</taxon>
        <taxon>Dinophyceae</taxon>
        <taxon>Suessiales</taxon>
        <taxon>Suessiaceae</taxon>
        <taxon>Polarella</taxon>
    </lineage>
</organism>
<evidence type="ECO:0000256" key="1">
    <source>
        <dbReference type="SAM" id="MobiDB-lite"/>
    </source>
</evidence>
<sequence length="85" mass="9135">VHWSQTSEFCAAEPPQVRTYNNNKDIYSNSYNNHHNSGNNNNYSNNKSSSSDSGNGCGSTGSSNLTSAPSSWNISRGRTSAAPTF</sequence>
<gene>
    <name evidence="2" type="ORF">PGLA2088_LOCUS43708</name>
</gene>
<feature type="region of interest" description="Disordered" evidence="1">
    <location>
        <begin position="1"/>
        <end position="85"/>
    </location>
</feature>
<protein>
    <submittedName>
        <fullName evidence="2">Uncharacterized protein</fullName>
    </submittedName>
</protein>
<dbReference type="AlphaFoldDB" id="A0A813LCZ2"/>
<accession>A0A813LCZ2</accession>